<protein>
    <recommendedName>
        <fullName evidence="3">Reverse transcriptase domain</fullName>
    </recommendedName>
</protein>
<gene>
    <name evidence="1" type="ORF">CINCED_3A017037</name>
</gene>
<evidence type="ECO:0000313" key="2">
    <source>
        <dbReference type="Proteomes" id="UP000325440"/>
    </source>
</evidence>
<dbReference type="EMBL" id="CABPRJ010002373">
    <property type="protein sequence ID" value="VVC43847.1"/>
    <property type="molecule type" value="Genomic_DNA"/>
</dbReference>
<dbReference type="AlphaFoldDB" id="A0A5E4NG16"/>
<dbReference type="InterPro" id="IPR052560">
    <property type="entry name" value="RdDP_mobile_element"/>
</dbReference>
<evidence type="ECO:0000313" key="1">
    <source>
        <dbReference type="EMBL" id="VVC43847.1"/>
    </source>
</evidence>
<accession>A0A5E4NG16</accession>
<keyword evidence="2" id="KW-1185">Reference proteome</keyword>
<name>A0A5E4NG16_9HEMI</name>
<evidence type="ECO:0008006" key="3">
    <source>
        <dbReference type="Google" id="ProtNLM"/>
    </source>
</evidence>
<dbReference type="PANTHER" id="PTHR36688:SF2">
    <property type="entry name" value="ENDONUCLEASE_EXONUCLEASE_PHOSPHATASE DOMAIN-CONTAINING PROTEIN"/>
    <property type="match status" value="1"/>
</dbReference>
<sequence length="112" mass="13220">MPENLTSRRFQYADDTALAVQSFDFKLCEDKLNEDLEILLKYYKMWKLKPNPSKTESTMFHLNNRLANQKLNISFDGIQVQHNKAPKYLGINLDRSLTYRIHLERIAQKLST</sequence>
<organism evidence="1 2">
    <name type="scientific">Cinara cedri</name>
    <dbReference type="NCBI Taxonomy" id="506608"/>
    <lineage>
        <taxon>Eukaryota</taxon>
        <taxon>Metazoa</taxon>
        <taxon>Ecdysozoa</taxon>
        <taxon>Arthropoda</taxon>
        <taxon>Hexapoda</taxon>
        <taxon>Insecta</taxon>
        <taxon>Pterygota</taxon>
        <taxon>Neoptera</taxon>
        <taxon>Paraneoptera</taxon>
        <taxon>Hemiptera</taxon>
        <taxon>Sternorrhyncha</taxon>
        <taxon>Aphidomorpha</taxon>
        <taxon>Aphidoidea</taxon>
        <taxon>Aphididae</taxon>
        <taxon>Lachninae</taxon>
        <taxon>Cinara</taxon>
    </lineage>
</organism>
<proteinExistence type="predicted"/>
<dbReference type="PANTHER" id="PTHR36688">
    <property type="entry name" value="ENDO/EXONUCLEASE/PHOSPHATASE DOMAIN-CONTAINING PROTEIN"/>
    <property type="match status" value="1"/>
</dbReference>
<dbReference type="Proteomes" id="UP000325440">
    <property type="component" value="Unassembled WGS sequence"/>
</dbReference>
<reference evidence="1 2" key="1">
    <citation type="submission" date="2019-08" db="EMBL/GenBank/DDBJ databases">
        <authorList>
            <person name="Alioto T."/>
            <person name="Alioto T."/>
            <person name="Gomez Garrido J."/>
        </authorList>
    </citation>
    <scope>NUCLEOTIDE SEQUENCE [LARGE SCALE GENOMIC DNA]</scope>
</reference>
<dbReference type="OrthoDB" id="6620931at2759"/>